<dbReference type="Proteomes" id="UP001232156">
    <property type="component" value="Unassembled WGS sequence"/>
</dbReference>
<evidence type="ECO:0000256" key="3">
    <source>
        <dbReference type="ARBA" id="ARBA00023002"/>
    </source>
</evidence>
<evidence type="ECO:0000256" key="5">
    <source>
        <dbReference type="ARBA" id="ARBA00039879"/>
    </source>
</evidence>
<dbReference type="InterPro" id="IPR006660">
    <property type="entry name" value="Arsenate_reductase-like"/>
</dbReference>
<dbReference type="PANTHER" id="PTHR30041:SF5">
    <property type="entry name" value="ARSENATE REDUCTASE-RELATED"/>
    <property type="match status" value="1"/>
</dbReference>
<dbReference type="NCBIfam" id="TIGR00014">
    <property type="entry name" value="arsC"/>
    <property type="match status" value="1"/>
</dbReference>
<comment type="catalytic activity">
    <reaction evidence="7">
        <text>[glutaredoxin]-dithiol + arsenate + glutathione + H(+) = glutathionyl-S-S-[glutaredoxin] + arsenite + H2O</text>
        <dbReference type="Rhea" id="RHEA:22016"/>
        <dbReference type="Rhea" id="RHEA-COMP:10729"/>
        <dbReference type="Rhea" id="RHEA-COMP:17668"/>
        <dbReference type="ChEBI" id="CHEBI:15377"/>
        <dbReference type="ChEBI" id="CHEBI:15378"/>
        <dbReference type="ChEBI" id="CHEBI:29242"/>
        <dbReference type="ChEBI" id="CHEBI:29950"/>
        <dbReference type="ChEBI" id="CHEBI:48597"/>
        <dbReference type="ChEBI" id="CHEBI:57925"/>
        <dbReference type="ChEBI" id="CHEBI:146199"/>
        <dbReference type="EC" id="1.20.4.1"/>
    </reaction>
</comment>
<keyword evidence="3 7" id="KW-0560">Oxidoreductase</keyword>
<evidence type="ECO:0000256" key="1">
    <source>
        <dbReference type="ARBA" id="ARBA00007198"/>
    </source>
</evidence>
<dbReference type="SUPFAM" id="SSF52833">
    <property type="entry name" value="Thioredoxin-like"/>
    <property type="match status" value="1"/>
</dbReference>
<evidence type="ECO:0000256" key="6">
    <source>
        <dbReference type="PROSITE-ProRule" id="PRU01282"/>
    </source>
</evidence>
<gene>
    <name evidence="8" type="primary">arsC</name>
    <name evidence="8" type="ORF">Q8947_07060</name>
</gene>
<evidence type="ECO:0000256" key="7">
    <source>
        <dbReference type="RuleBase" id="RU362029"/>
    </source>
</evidence>
<name>A0ABU1D5P7_9BURK</name>
<accession>A0ABU1D5P7</accession>
<dbReference type="GO" id="GO:0008794">
    <property type="term" value="F:arsenate reductase (glutaredoxin) activity"/>
    <property type="evidence" value="ECO:0007669"/>
    <property type="project" value="UniProtKB-EC"/>
</dbReference>
<evidence type="ECO:0000256" key="2">
    <source>
        <dbReference type="ARBA" id="ARBA00022849"/>
    </source>
</evidence>
<proteinExistence type="inferred from homology"/>
<dbReference type="RefSeq" id="WP_165276599.1">
    <property type="nucleotide sequence ID" value="NZ_JAUZQE010000012.1"/>
</dbReference>
<dbReference type="Gene3D" id="3.40.30.10">
    <property type="entry name" value="Glutaredoxin"/>
    <property type="match status" value="1"/>
</dbReference>
<dbReference type="Pfam" id="PF03960">
    <property type="entry name" value="ArsC"/>
    <property type="match status" value="1"/>
</dbReference>
<dbReference type="InterPro" id="IPR036249">
    <property type="entry name" value="Thioredoxin-like_sf"/>
</dbReference>
<dbReference type="PROSITE" id="PS51353">
    <property type="entry name" value="ARSC"/>
    <property type="match status" value="1"/>
</dbReference>
<dbReference type="CDD" id="cd03034">
    <property type="entry name" value="ArsC_ArsC"/>
    <property type="match status" value="1"/>
</dbReference>
<comment type="similarity">
    <text evidence="1 6 7">Belongs to the ArsC family.</text>
</comment>
<sequence>MSVIYHNPRCGTSRTVLQALQDAGHAVEVVEYLKTPLKRDELARLIAAAGITVREAIRSKEAIYSELGLDNPDLSDDELLQAMEAHPILMNRPIVVTDKGTRLCRPADVVNEIL</sequence>
<dbReference type="InterPro" id="IPR006659">
    <property type="entry name" value="Arsenate_reductase"/>
</dbReference>
<comment type="caution">
    <text evidence="8">The sequence shown here is derived from an EMBL/GenBank/DDBJ whole genome shotgun (WGS) entry which is preliminary data.</text>
</comment>
<keyword evidence="2" id="KW-0059">Arsenical resistance</keyword>
<evidence type="ECO:0000313" key="9">
    <source>
        <dbReference type="Proteomes" id="UP001232156"/>
    </source>
</evidence>
<reference evidence="8 9" key="1">
    <citation type="submission" date="2023-08" db="EMBL/GenBank/DDBJ databases">
        <title>Alcaligenaceae gen. nov., a novel taxon isolated from the sludge of Yixing Pesticide Factory.</title>
        <authorList>
            <person name="Ruan L."/>
        </authorList>
    </citation>
    <scope>NUCLEOTIDE SEQUENCE [LARGE SCALE GENOMIC DNA]</scope>
    <source>
        <strain evidence="8 9">LG-2</strain>
    </source>
</reference>
<evidence type="ECO:0000256" key="4">
    <source>
        <dbReference type="ARBA" id="ARBA00038969"/>
    </source>
</evidence>
<dbReference type="EMBL" id="JAUZQE010000012">
    <property type="protein sequence ID" value="MDR4125743.1"/>
    <property type="molecule type" value="Genomic_DNA"/>
</dbReference>
<keyword evidence="9" id="KW-1185">Reference proteome</keyword>
<dbReference type="PANTHER" id="PTHR30041">
    <property type="entry name" value="ARSENATE REDUCTASE"/>
    <property type="match status" value="1"/>
</dbReference>
<organism evidence="8 9">
    <name type="scientific">Yanghanlia caeni</name>
    <dbReference type="NCBI Taxonomy" id="3064283"/>
    <lineage>
        <taxon>Bacteria</taxon>
        <taxon>Pseudomonadati</taxon>
        <taxon>Pseudomonadota</taxon>
        <taxon>Betaproteobacteria</taxon>
        <taxon>Burkholderiales</taxon>
        <taxon>Alcaligenaceae</taxon>
        <taxon>Yanghanlia</taxon>
    </lineage>
</organism>
<protein>
    <recommendedName>
        <fullName evidence="5 7">Arsenate reductase</fullName>
        <ecNumber evidence="4 7">1.20.4.1</ecNumber>
    </recommendedName>
</protein>
<evidence type="ECO:0000313" key="8">
    <source>
        <dbReference type="EMBL" id="MDR4125743.1"/>
    </source>
</evidence>
<dbReference type="EC" id="1.20.4.1" evidence="4 7"/>